<dbReference type="InterPro" id="IPR051165">
    <property type="entry name" value="Multifunctional_ANK_Repeat"/>
</dbReference>
<reference evidence="9" key="1">
    <citation type="thesis" date="2020" institute="ProQuest LLC" country="789 East Eisenhower Parkway, Ann Arbor, MI, USA">
        <title>Comparative Genomics and Chromosome Evolution.</title>
        <authorList>
            <person name="Mudd A.B."/>
        </authorList>
    </citation>
    <scope>NUCLEOTIDE SEQUENCE</scope>
    <source>
        <strain evidence="9">237g6f4</strain>
        <tissue evidence="9">Blood</tissue>
    </source>
</reference>
<feature type="repeat" description="ANK" evidence="4">
    <location>
        <begin position="1001"/>
        <end position="1025"/>
    </location>
</feature>
<evidence type="ECO:0000259" key="7">
    <source>
        <dbReference type="Pfam" id="PF25520"/>
    </source>
</evidence>
<feature type="compositionally biased region" description="Polar residues" evidence="5">
    <location>
        <begin position="1087"/>
        <end position="1114"/>
    </location>
</feature>
<dbReference type="InterPro" id="IPR002110">
    <property type="entry name" value="Ankyrin_rpt"/>
</dbReference>
<feature type="repeat" description="ANK" evidence="4">
    <location>
        <begin position="598"/>
        <end position="630"/>
    </location>
</feature>
<feature type="repeat" description="ANK" evidence="4">
    <location>
        <begin position="868"/>
        <end position="900"/>
    </location>
</feature>
<keyword evidence="10" id="KW-1185">Reference proteome</keyword>
<dbReference type="SUPFAM" id="SSF48403">
    <property type="entry name" value="Ankyrin repeat"/>
    <property type="match status" value="2"/>
</dbReference>
<organism evidence="9 10">
    <name type="scientific">Engystomops pustulosus</name>
    <name type="common">Tungara frog</name>
    <name type="synonym">Physalaemus pustulosus</name>
    <dbReference type="NCBI Taxonomy" id="76066"/>
    <lineage>
        <taxon>Eukaryota</taxon>
        <taxon>Metazoa</taxon>
        <taxon>Chordata</taxon>
        <taxon>Craniata</taxon>
        <taxon>Vertebrata</taxon>
        <taxon>Euteleostomi</taxon>
        <taxon>Amphibia</taxon>
        <taxon>Batrachia</taxon>
        <taxon>Anura</taxon>
        <taxon>Neobatrachia</taxon>
        <taxon>Hyloidea</taxon>
        <taxon>Leptodactylidae</taxon>
        <taxon>Leiuperinae</taxon>
        <taxon>Engystomops</taxon>
    </lineage>
</organism>
<feature type="compositionally biased region" description="Polar residues" evidence="5">
    <location>
        <begin position="1423"/>
        <end position="1436"/>
    </location>
</feature>
<dbReference type="Proteomes" id="UP000824782">
    <property type="component" value="Unassembled WGS sequence"/>
</dbReference>
<evidence type="ECO:0000313" key="9">
    <source>
        <dbReference type="EMBL" id="KAG8545439.1"/>
    </source>
</evidence>
<dbReference type="Pfam" id="PF25520">
    <property type="entry name" value="AAA_lid_TANC1"/>
    <property type="match status" value="1"/>
</dbReference>
<feature type="repeat" description="ANK" evidence="4">
    <location>
        <begin position="565"/>
        <end position="597"/>
    </location>
</feature>
<feature type="repeat" description="ANK" evidence="4">
    <location>
        <begin position="664"/>
        <end position="701"/>
    </location>
</feature>
<dbReference type="EMBL" id="WNYA01001618">
    <property type="protein sequence ID" value="KAG8545439.1"/>
    <property type="molecule type" value="Genomic_DNA"/>
</dbReference>
<feature type="repeat" description="ANK" evidence="4">
    <location>
        <begin position="768"/>
        <end position="801"/>
    </location>
</feature>
<proteinExistence type="predicted"/>
<evidence type="ECO:0000256" key="4">
    <source>
        <dbReference type="PROSITE-ProRule" id="PRU00023"/>
    </source>
</evidence>
<keyword evidence="2" id="KW-0677">Repeat</keyword>
<feature type="compositionally biased region" description="Basic and acidic residues" evidence="5">
    <location>
        <begin position="1410"/>
        <end position="1422"/>
    </location>
</feature>
<accession>A0AAV6Z796</accession>
<feature type="compositionally biased region" description="Pro residues" evidence="5">
    <location>
        <begin position="1262"/>
        <end position="1271"/>
    </location>
</feature>
<gene>
    <name evidence="9" type="ORF">GDO81_020873</name>
</gene>
<dbReference type="Gene3D" id="3.40.50.300">
    <property type="entry name" value="P-loop containing nucleotide triphosphate hydrolases"/>
    <property type="match status" value="1"/>
</dbReference>
<feature type="compositionally biased region" description="Low complexity" evidence="5">
    <location>
        <begin position="1232"/>
        <end position="1246"/>
    </location>
</feature>
<feature type="domain" description="TANC1/2-like winged helix" evidence="8">
    <location>
        <begin position="292"/>
        <end position="416"/>
    </location>
</feature>
<evidence type="ECO:0008006" key="11">
    <source>
        <dbReference type="Google" id="ProtNLM"/>
    </source>
</evidence>
<feature type="compositionally biased region" description="Polar residues" evidence="5">
    <location>
        <begin position="1198"/>
        <end position="1209"/>
    </location>
</feature>
<evidence type="ECO:0000256" key="2">
    <source>
        <dbReference type="ARBA" id="ARBA00022737"/>
    </source>
</evidence>
<feature type="compositionally biased region" description="Basic and acidic residues" evidence="5">
    <location>
        <begin position="1310"/>
        <end position="1321"/>
    </location>
</feature>
<feature type="repeat" description="ANK" evidence="4">
    <location>
        <begin position="802"/>
        <end position="834"/>
    </location>
</feature>
<feature type="repeat" description="ANK" evidence="4">
    <location>
        <begin position="631"/>
        <end position="663"/>
    </location>
</feature>
<keyword evidence="1" id="KW-0597">Phosphoprotein</keyword>
<dbReference type="InterPro" id="IPR036770">
    <property type="entry name" value="Ankyrin_rpt-contain_sf"/>
</dbReference>
<feature type="repeat" description="ANK" evidence="4">
    <location>
        <begin position="835"/>
        <end position="867"/>
    </location>
</feature>
<protein>
    <recommendedName>
        <fullName evidence="11">Orc1-like AAA ATPase domain-containing protein</fullName>
    </recommendedName>
</protein>
<evidence type="ECO:0000256" key="5">
    <source>
        <dbReference type="SAM" id="MobiDB-lite"/>
    </source>
</evidence>
<dbReference type="InterPro" id="IPR058018">
    <property type="entry name" value="AAA_lid_TANC1/2"/>
</dbReference>
<feature type="compositionally biased region" description="Basic and acidic residues" evidence="5">
    <location>
        <begin position="1347"/>
        <end position="1363"/>
    </location>
</feature>
<feature type="repeat" description="ANK" evidence="4">
    <location>
        <begin position="735"/>
        <end position="767"/>
    </location>
</feature>
<dbReference type="PROSITE" id="PS50297">
    <property type="entry name" value="ANK_REP_REGION"/>
    <property type="match status" value="12"/>
</dbReference>
<dbReference type="Pfam" id="PF13637">
    <property type="entry name" value="Ank_4"/>
    <property type="match status" value="1"/>
</dbReference>
<feature type="region of interest" description="Disordered" evidence="5">
    <location>
        <begin position="1180"/>
        <end position="1322"/>
    </location>
</feature>
<name>A0AAV6Z796_ENGPU</name>
<feature type="repeat" description="ANK" evidence="4">
    <location>
        <begin position="702"/>
        <end position="734"/>
    </location>
</feature>
<comment type="caution">
    <text evidence="9">The sequence shown here is derived from an EMBL/GenBank/DDBJ whole genome shotgun (WGS) entry which is preliminary data.</text>
</comment>
<dbReference type="SMART" id="SM00248">
    <property type="entry name" value="ANK"/>
    <property type="match status" value="17"/>
</dbReference>
<feature type="repeat" description="ANK" evidence="4">
    <location>
        <begin position="532"/>
        <end position="564"/>
    </location>
</feature>
<evidence type="ECO:0000256" key="1">
    <source>
        <dbReference type="ARBA" id="ARBA00022553"/>
    </source>
</evidence>
<dbReference type="InterPro" id="IPR027417">
    <property type="entry name" value="P-loop_NTPase"/>
</dbReference>
<feature type="compositionally biased region" description="Low complexity" evidence="5">
    <location>
        <begin position="1294"/>
        <end position="1304"/>
    </location>
</feature>
<dbReference type="Pfam" id="PF13191">
    <property type="entry name" value="AAA_16"/>
    <property type="match status" value="1"/>
</dbReference>
<sequence length="1467" mass="159312">MTSGHLRGRTFCCREWALQRLQHCLEGLSGTRAPGILITGAPGAGKSALCSEILWPSSEAGRNSRLSSRVLAHHFCQAHNHQSLDPIHFIQNLALQLQKSPLISGYRGDSVTCRGDLHEVFKRVVLNPLAELSPPSQNLLLLVDSVDAMCCCCPSDGFSGDSSVTVAELLATHHELLPPWLLLVCSARRQNRSVTRMFTGFRRLCLDDLRKAHIVRDVQQYILCRLDRETALRQHLTLDTAEMLNQLHIKSNGCFLFLERVLDGVSEGSILLREIRHIPGTLNGLYLWLCQRLFSGRQFCLVRTLLNAILASPVPLSRAQLHEAVWTKQTMGWSMEEFTRVLDSMSVLLHPLHSGQVVLFHHSFSEWLLDVKYCTQRYLCNVAEGHRMLAMSLSTRAPDLQPAEVAQLAKHLLLSDIQTLEPCHLALWLLWLGVPVMDCLACNVSLELEVLQLLLLARPKVEGDAMVEDSSALKRTLERGVSLEFLSETGVGLNQRDRTGRTLLAAAAHAGNLDAVKLMISRGANLEATDEDGQTPLGLAAHQGHLLVVEHLLKHGARHDHSDNRVWTPLRAAAWGGHTEVVESLLTFGAQPDTFGPDGRTALRAAAWSGHEGPVKALIRAGAEIDHADAEGRTPLMAAAYMGHCAVSELLLESGADVNKCDVEGRSALAVACLCSPPGNRHPQLVSVLLEHGADPELKDKEGSTPLLVAAYEGQEEVAELLLEAGADPDRPGKDQMTPLLAAATGGHAETVRVLLLWGASTDVTDTEGRSALLLAAAAARGEESVRVLLHRGLNENHQDRLGWSALHWAASEGRRSICRTLIEGGAKVGLRDKEGYTPLLLAAEEGHSGCVELLINRGSPINQRGRDGMTALCFAALAGHKTTVELLLRKGADPDVKTTLGKPLLHLLVLQGLTDITKILLEHGADPENRDSEERTALHASCWQGGLDMARLLLEVGRANCNAFDRENRTPIHCAAWRGQASIARLLIEHGAFTDAQCCQGATPLCIAAQEGHHVVAKVLLEEGHASPFHSDHYGRTPIKVAAKGGHIAIVHLLEAHGVPSYQGPIVMVSTRDNNAAEQVDGCGDSWSTLSPVSTGSRSLDNSLKSSTGSVLTSSTYHSQATVPMDSLTFTQQVQQHSLPRSRSRQVVALAGMVSIPCLPGSDGFASPGLLSEDIGAVARPKQNPSSPDGELRRNGILTNPNYGSPTYTRLKPSNGLHLIERTKPKDIYQSKSSSSGYSSSHATSEILHKNSPKEFKNITAPPPLPPLVTPSPGHSPMNTNDYAPFSKTVLDPVGPKAKGPKPVTSPQTKDHLPPTRRPMDIVYSEGKAGDLVGAHRKKHPLRSPDNQKDPLRSPDNQKDPLRSPANQKDPLRSPANQKDPLRSPANQKDPLRSPANQKDPLRSPANKMDPHKSPTSRDQDSSPGSPASPVISITTMDPHLHLKQAIKLQFEGRTCGFNYRKETPL</sequence>
<feature type="compositionally biased region" description="Basic and acidic residues" evidence="5">
    <location>
        <begin position="1248"/>
        <end position="1258"/>
    </location>
</feature>
<feature type="region of interest" description="Disordered" evidence="5">
    <location>
        <begin position="1082"/>
        <end position="1114"/>
    </location>
</feature>
<dbReference type="InterPro" id="IPR058056">
    <property type="entry name" value="WH_TANC1/2"/>
</dbReference>
<evidence type="ECO:0000259" key="8">
    <source>
        <dbReference type="Pfam" id="PF25521"/>
    </source>
</evidence>
<feature type="repeat" description="ANK" evidence="4">
    <location>
        <begin position="499"/>
        <end position="531"/>
    </location>
</feature>
<evidence type="ECO:0000313" key="10">
    <source>
        <dbReference type="Proteomes" id="UP000824782"/>
    </source>
</evidence>
<feature type="repeat" description="ANK" evidence="4">
    <location>
        <begin position="968"/>
        <end position="993"/>
    </location>
</feature>
<dbReference type="Pfam" id="PF12796">
    <property type="entry name" value="Ank_2"/>
    <property type="match status" value="5"/>
</dbReference>
<dbReference type="PRINTS" id="PR01415">
    <property type="entry name" value="ANKYRIN"/>
</dbReference>
<feature type="domain" description="Orc1-like AAA ATPase" evidence="6">
    <location>
        <begin position="11"/>
        <end position="158"/>
    </location>
</feature>
<dbReference type="SUPFAM" id="SSF52540">
    <property type="entry name" value="P-loop containing nucleoside triphosphate hydrolases"/>
    <property type="match status" value="1"/>
</dbReference>
<dbReference type="InterPro" id="IPR041664">
    <property type="entry name" value="AAA_16"/>
</dbReference>
<feature type="domain" description="TANC1/2-like AAA+ ATPase lid" evidence="7">
    <location>
        <begin position="207"/>
        <end position="291"/>
    </location>
</feature>
<dbReference type="Gene3D" id="1.25.40.20">
    <property type="entry name" value="Ankyrin repeat-containing domain"/>
    <property type="match status" value="6"/>
</dbReference>
<feature type="compositionally biased region" description="Basic and acidic residues" evidence="5">
    <location>
        <begin position="1220"/>
        <end position="1230"/>
    </location>
</feature>
<evidence type="ECO:0000259" key="6">
    <source>
        <dbReference type="Pfam" id="PF13191"/>
    </source>
</evidence>
<evidence type="ECO:0000256" key="3">
    <source>
        <dbReference type="ARBA" id="ARBA00023043"/>
    </source>
</evidence>
<dbReference type="PANTHER" id="PTHR24123">
    <property type="entry name" value="ANKYRIN REPEAT-CONTAINING"/>
    <property type="match status" value="1"/>
</dbReference>
<dbReference type="PROSITE" id="PS50088">
    <property type="entry name" value="ANK_REPEAT"/>
    <property type="match status" value="15"/>
</dbReference>
<feature type="region of interest" description="Disordered" evidence="5">
    <location>
        <begin position="1337"/>
        <end position="1436"/>
    </location>
</feature>
<dbReference type="PANTHER" id="PTHR24123:SF65">
    <property type="entry name" value="ANKYRIN REPEAT DOMAIN-CONTAINING PROTEIN 50"/>
    <property type="match status" value="1"/>
</dbReference>
<feature type="repeat" description="ANK" evidence="4">
    <location>
        <begin position="901"/>
        <end position="933"/>
    </location>
</feature>
<keyword evidence="3 4" id="KW-0040">ANK repeat</keyword>
<dbReference type="Pfam" id="PF25521">
    <property type="entry name" value="WHD_TANC1"/>
    <property type="match status" value="1"/>
</dbReference>